<dbReference type="NCBIfam" id="NF003555">
    <property type="entry name" value="PRK05218.1"/>
    <property type="match status" value="1"/>
</dbReference>
<accession>A0ABR2IYG0</accession>
<evidence type="ECO:0000256" key="6">
    <source>
        <dbReference type="SAM" id="SignalP"/>
    </source>
</evidence>
<evidence type="ECO:0000313" key="8">
    <source>
        <dbReference type="EMBL" id="KAK8870679.1"/>
    </source>
</evidence>
<gene>
    <name evidence="8" type="ORF">M9Y10_008566</name>
</gene>
<dbReference type="Gene3D" id="1.20.120.790">
    <property type="entry name" value="Heat shock protein 90, C-terminal domain"/>
    <property type="match status" value="1"/>
</dbReference>
<dbReference type="EMBL" id="JAPFFF010000014">
    <property type="protein sequence ID" value="KAK8870679.1"/>
    <property type="molecule type" value="Genomic_DNA"/>
</dbReference>
<dbReference type="HAMAP" id="MF_00505">
    <property type="entry name" value="HSP90"/>
    <property type="match status" value="1"/>
</dbReference>
<evidence type="ECO:0000256" key="1">
    <source>
        <dbReference type="ARBA" id="ARBA00008239"/>
    </source>
</evidence>
<dbReference type="SUPFAM" id="SSF55874">
    <property type="entry name" value="ATPase domain of HSP90 chaperone/DNA topoisomerase II/histidine kinase"/>
    <property type="match status" value="1"/>
</dbReference>
<keyword evidence="2" id="KW-0547">Nucleotide-binding</keyword>
<organism evidence="8 9">
    <name type="scientific">Tritrichomonas musculus</name>
    <dbReference type="NCBI Taxonomy" id="1915356"/>
    <lineage>
        <taxon>Eukaryota</taxon>
        <taxon>Metamonada</taxon>
        <taxon>Parabasalia</taxon>
        <taxon>Tritrichomonadida</taxon>
        <taxon>Tritrichomonadidae</taxon>
        <taxon>Tritrichomonas</taxon>
    </lineage>
</organism>
<dbReference type="PIRSF" id="PIRSF002583">
    <property type="entry name" value="Hsp90"/>
    <property type="match status" value="1"/>
</dbReference>
<feature type="signal peptide" evidence="6">
    <location>
        <begin position="1"/>
        <end position="16"/>
    </location>
</feature>
<comment type="similarity">
    <text evidence="1">Belongs to the heat shock protein 90 family.</text>
</comment>
<dbReference type="Pfam" id="PF13589">
    <property type="entry name" value="HATPase_c_3"/>
    <property type="match status" value="1"/>
</dbReference>
<dbReference type="PANTHER" id="PTHR11528">
    <property type="entry name" value="HEAT SHOCK PROTEIN 90 FAMILY MEMBER"/>
    <property type="match status" value="1"/>
</dbReference>
<dbReference type="InterPro" id="IPR020575">
    <property type="entry name" value="Hsp90_N"/>
</dbReference>
<keyword evidence="3" id="KW-0067">ATP-binding</keyword>
<evidence type="ECO:0000256" key="4">
    <source>
        <dbReference type="ARBA" id="ARBA00023186"/>
    </source>
</evidence>
<dbReference type="Gene3D" id="3.40.50.11260">
    <property type="match status" value="1"/>
</dbReference>
<evidence type="ECO:0000313" key="9">
    <source>
        <dbReference type="Proteomes" id="UP001470230"/>
    </source>
</evidence>
<feature type="domain" description="Histidine kinase/HSP90-like ATPase" evidence="7">
    <location>
        <begin position="73"/>
        <end position="201"/>
    </location>
</feature>
<comment type="caution">
    <text evidence="8">The sequence shown here is derived from an EMBL/GenBank/DDBJ whole genome shotgun (WGS) entry which is preliminary data.</text>
</comment>
<feature type="chain" id="PRO_5045201303" evidence="6">
    <location>
        <begin position="17"/>
        <end position="821"/>
    </location>
</feature>
<dbReference type="PROSITE" id="PS00298">
    <property type="entry name" value="HSP90"/>
    <property type="match status" value="1"/>
</dbReference>
<proteinExistence type="inferred from homology"/>
<dbReference type="Pfam" id="PF00183">
    <property type="entry name" value="HSP90"/>
    <property type="match status" value="1"/>
</dbReference>
<keyword evidence="6" id="KW-0732">Signal</keyword>
<evidence type="ECO:0000256" key="3">
    <source>
        <dbReference type="ARBA" id="ARBA00022840"/>
    </source>
</evidence>
<sequence>MLFLSLFVFLIQSRKSTDDPKNVEYIDEGIRERIVHNFTIDQIESMQKNTESHEYQADTNKVMGILIDNLYQNKDIFLRELISNANDALDKIRFQMIRDPTTTENGPKELEILIDVNEEQKTLSITDTGIGMTKEELIENLGRIAKSGTSEFQKMLQSGDTNLIGQFGVGFYSAFLVADKVTVISKSNNSTKQYIWISDATSRFSVVEDPRGVTLGRGTSIILHLKDNCYNYVDRDRLVSIIKHYSMFVDFPVKIWHFKDVYVTESKNEDAADTDKIGKEIFNDDDKDVIEEGSEDGKEESEESDEQATKSKKKSKKEEEEDNEDYEVVKKRIWQWVQINDKKPIWLRDPTEVSESDYDEFFMIFYKEPKPPLLHTHFNAEGRVVFNALFFIPSVPPPAEKTFEQTTRNIRLYVKRILVADEWNDEILPTYLHFVKGVIDSNDLTLNVDRDRLIKLNSLKLIKRRVTTKILSVLRNMFLNDPIKYAEFYSKFSGNIKFGIVDDPVNKQMLSKLLMFYTSYSPRKLTTLDDYVARMKKGQEKIYWIGAPTIDEAIMSPYMEDLLDQGYEVLFAIEPIDVHCFEQMDEFDGIPLSNPEKKDPSQTDEKVQDVSGFNISQRNFNRYVRWFKRVIGDKIDNVILSRRLHTTPAICISTSYGYTASHERLLRAQTVHDSKLDENLIMNHKILELNFDHPTIKDLLDRIKKNHKDPAVIEDARLIFDNALLAGGFQLTDSLNFTKRVFRMIGKSYDIDKEVADFEEENKVFTPEVEDEFEHQHKHQKRIKLVKPKAYKTEGELDENGDEKPADLNPETPPEAYKGLL</sequence>
<dbReference type="SMART" id="SM00387">
    <property type="entry name" value="HATPase_c"/>
    <property type="match status" value="1"/>
</dbReference>
<keyword evidence="4" id="KW-0143">Chaperone</keyword>
<evidence type="ECO:0000259" key="7">
    <source>
        <dbReference type="SMART" id="SM00387"/>
    </source>
</evidence>
<dbReference type="InterPro" id="IPR001404">
    <property type="entry name" value="Hsp90_fam"/>
</dbReference>
<evidence type="ECO:0000256" key="5">
    <source>
        <dbReference type="SAM" id="MobiDB-lite"/>
    </source>
</evidence>
<dbReference type="Gene3D" id="3.30.565.10">
    <property type="entry name" value="Histidine kinase-like ATPase, C-terminal domain"/>
    <property type="match status" value="1"/>
</dbReference>
<dbReference type="InterPro" id="IPR003594">
    <property type="entry name" value="HATPase_dom"/>
</dbReference>
<dbReference type="InterPro" id="IPR037196">
    <property type="entry name" value="HSP90_C"/>
</dbReference>
<feature type="compositionally biased region" description="Basic residues" evidence="5">
    <location>
        <begin position="776"/>
        <end position="790"/>
    </location>
</feature>
<dbReference type="InterPro" id="IPR019805">
    <property type="entry name" value="Heat_shock_protein_90_CS"/>
</dbReference>
<protein>
    <submittedName>
        <fullName evidence="8">Heat shock protein HSP 90-beta</fullName>
    </submittedName>
</protein>
<feature type="compositionally biased region" description="Acidic residues" evidence="5">
    <location>
        <begin position="288"/>
        <end position="306"/>
    </location>
</feature>
<dbReference type="CDD" id="cd16927">
    <property type="entry name" value="HATPase_Hsp90-like"/>
    <property type="match status" value="1"/>
</dbReference>
<keyword evidence="8" id="KW-0346">Stress response</keyword>
<dbReference type="PRINTS" id="PR00775">
    <property type="entry name" value="HEATSHOCK90"/>
</dbReference>
<dbReference type="SUPFAM" id="SSF110942">
    <property type="entry name" value="HSP90 C-terminal domain"/>
    <property type="match status" value="1"/>
</dbReference>
<dbReference type="Proteomes" id="UP001470230">
    <property type="component" value="Unassembled WGS sequence"/>
</dbReference>
<evidence type="ECO:0000256" key="2">
    <source>
        <dbReference type="ARBA" id="ARBA00022741"/>
    </source>
</evidence>
<dbReference type="SUPFAM" id="SSF54211">
    <property type="entry name" value="Ribosomal protein S5 domain 2-like"/>
    <property type="match status" value="1"/>
</dbReference>
<keyword evidence="9" id="KW-1185">Reference proteome</keyword>
<dbReference type="InterPro" id="IPR020568">
    <property type="entry name" value="Ribosomal_Su5_D2-typ_SF"/>
</dbReference>
<dbReference type="InterPro" id="IPR036890">
    <property type="entry name" value="HATPase_C_sf"/>
</dbReference>
<feature type="region of interest" description="Disordered" evidence="5">
    <location>
        <begin position="773"/>
        <end position="821"/>
    </location>
</feature>
<dbReference type="Gene3D" id="3.30.230.80">
    <property type="match status" value="1"/>
</dbReference>
<name>A0ABR2IYG0_9EUKA</name>
<reference evidence="8 9" key="1">
    <citation type="submission" date="2024-04" db="EMBL/GenBank/DDBJ databases">
        <title>Tritrichomonas musculus Genome.</title>
        <authorList>
            <person name="Alves-Ferreira E."/>
            <person name="Grigg M."/>
            <person name="Lorenzi H."/>
            <person name="Galac M."/>
        </authorList>
    </citation>
    <scope>NUCLEOTIDE SEQUENCE [LARGE SCALE GENOMIC DNA]</scope>
    <source>
        <strain evidence="8 9">EAF2021</strain>
    </source>
</reference>
<feature type="region of interest" description="Disordered" evidence="5">
    <location>
        <begin position="288"/>
        <end position="322"/>
    </location>
</feature>